<dbReference type="AlphaFoldDB" id="U4LQ53"/>
<gene>
    <name evidence="1" type="ORF">PCON_10809</name>
</gene>
<dbReference type="EMBL" id="HF935600">
    <property type="protein sequence ID" value="CCX31460.1"/>
    <property type="molecule type" value="Genomic_DNA"/>
</dbReference>
<name>U4LQ53_PYROM</name>
<proteinExistence type="predicted"/>
<reference evidence="1 2" key="1">
    <citation type="journal article" date="2013" name="PLoS Genet.">
        <title>The genome and development-dependent transcriptomes of Pyronema confluens: a window into fungal evolution.</title>
        <authorList>
            <person name="Traeger S."/>
            <person name="Altegoer F."/>
            <person name="Freitag M."/>
            <person name="Gabaldon T."/>
            <person name="Kempken F."/>
            <person name="Kumar A."/>
            <person name="Marcet-Houben M."/>
            <person name="Poggeler S."/>
            <person name="Stajich J.E."/>
            <person name="Nowrousian M."/>
        </authorList>
    </citation>
    <scope>NUCLEOTIDE SEQUENCE [LARGE SCALE GENOMIC DNA]</scope>
    <source>
        <strain evidence="2">CBS 100304</strain>
        <tissue evidence="1">Vegetative mycelium</tissue>
    </source>
</reference>
<evidence type="ECO:0000313" key="1">
    <source>
        <dbReference type="EMBL" id="CCX31460.1"/>
    </source>
</evidence>
<protein>
    <submittedName>
        <fullName evidence="1">Uncharacterized protein</fullName>
    </submittedName>
</protein>
<organism evidence="1 2">
    <name type="scientific">Pyronema omphalodes (strain CBS 100304)</name>
    <name type="common">Pyronema confluens</name>
    <dbReference type="NCBI Taxonomy" id="1076935"/>
    <lineage>
        <taxon>Eukaryota</taxon>
        <taxon>Fungi</taxon>
        <taxon>Dikarya</taxon>
        <taxon>Ascomycota</taxon>
        <taxon>Pezizomycotina</taxon>
        <taxon>Pezizomycetes</taxon>
        <taxon>Pezizales</taxon>
        <taxon>Pyronemataceae</taxon>
        <taxon>Pyronema</taxon>
    </lineage>
</organism>
<keyword evidence="2" id="KW-1185">Reference proteome</keyword>
<evidence type="ECO:0000313" key="2">
    <source>
        <dbReference type="Proteomes" id="UP000018144"/>
    </source>
</evidence>
<dbReference type="Proteomes" id="UP000018144">
    <property type="component" value="Unassembled WGS sequence"/>
</dbReference>
<accession>U4LQ53</accession>
<sequence>MGNIGAEFDVILRCVPDLTAWYLHLSKDDTLADDKRCDYKDIPGLMYEIFICIHDSVKEKLDHFDKKQKSGTALSASETEELEVRRLEKAELYFEFYDRCPQKLPDDTIREEVSSIWNNKLPKDVEMRFNYPYDRRQSIARRPSMVVV</sequence>